<dbReference type="InterPro" id="IPR050834">
    <property type="entry name" value="Glycosyltransf_2"/>
</dbReference>
<dbReference type="SUPFAM" id="SSF53448">
    <property type="entry name" value="Nucleotide-diphospho-sugar transferases"/>
    <property type="match status" value="1"/>
</dbReference>
<dbReference type="PATRIC" id="fig|1618549.4.peg.956"/>
<dbReference type="Gene3D" id="3.90.550.10">
    <property type="entry name" value="Spore Coat Polysaccharide Biosynthesis Protein SpsA, Chain A"/>
    <property type="match status" value="1"/>
</dbReference>
<evidence type="ECO:0000313" key="2">
    <source>
        <dbReference type="EMBL" id="KKQ97560.1"/>
    </source>
</evidence>
<comment type="caution">
    <text evidence="2">The sequence shown here is derived from an EMBL/GenBank/DDBJ whole genome shotgun (WGS) entry which is preliminary data.</text>
</comment>
<proteinExistence type="predicted"/>
<dbReference type="PANTHER" id="PTHR43685">
    <property type="entry name" value="GLYCOSYLTRANSFERASE"/>
    <property type="match status" value="1"/>
</dbReference>
<dbReference type="InterPro" id="IPR001173">
    <property type="entry name" value="Glyco_trans_2-like"/>
</dbReference>
<dbReference type="PANTHER" id="PTHR43685:SF13">
    <property type="entry name" value="O ANTIGEN BIOSYNTHESIS RHAMNOSYLTRANSFERASE RFBN"/>
    <property type="match status" value="1"/>
</dbReference>
<dbReference type="GO" id="GO:0044010">
    <property type="term" value="P:single-species biofilm formation"/>
    <property type="evidence" value="ECO:0007669"/>
    <property type="project" value="TreeGrafter"/>
</dbReference>
<dbReference type="CDD" id="cd00761">
    <property type="entry name" value="Glyco_tranf_GTA_type"/>
    <property type="match status" value="1"/>
</dbReference>
<reference evidence="2 3" key="1">
    <citation type="journal article" date="2015" name="Nature">
        <title>rRNA introns, odd ribosomes, and small enigmatic genomes across a large radiation of phyla.</title>
        <authorList>
            <person name="Brown C.T."/>
            <person name="Hug L.A."/>
            <person name="Thomas B.C."/>
            <person name="Sharon I."/>
            <person name="Castelle C.J."/>
            <person name="Singh A."/>
            <person name="Wilkins M.J."/>
            <person name="Williams K.H."/>
            <person name="Banfield J.F."/>
        </authorList>
    </citation>
    <scope>NUCLEOTIDE SEQUENCE [LARGE SCALE GENOMIC DNA]</scope>
</reference>
<dbReference type="InterPro" id="IPR029044">
    <property type="entry name" value="Nucleotide-diphossugar_trans"/>
</dbReference>
<dbReference type="Pfam" id="PF00535">
    <property type="entry name" value="Glycos_transf_2"/>
    <property type="match status" value="1"/>
</dbReference>
<sequence>MKINNISIIILTKNAGSTFKEVLDGVFSQNYKSFETIIIDSGSTDETLKIAKKYPVKIIQIKPFEFGHGRTRNLGVKLAKGKYVVFLTHDAIPNNKKWLTEIIKPFSNKKVAAVYGRQLPKDGENTLDKLFFLILYGKKAIEWTSGSYTSGDNIFSDANSAIKKNLLLENPYRNDIIVSEDYEWANRIMQKGYKIVYQPKAEVTHSHSYNLSSLFKRNFDIGVSYKFIKNFNNSASFLKKGTKLFANEAQFLIKAKKAHLLPNIFIRDVVRFIAINLGKNESVLPNNIKKYYLSAQRWYWI</sequence>
<protein>
    <recommendedName>
        <fullName evidence="1">Glycosyltransferase 2-like domain-containing protein</fullName>
    </recommendedName>
</protein>
<dbReference type="Proteomes" id="UP000034325">
    <property type="component" value="Unassembled WGS sequence"/>
</dbReference>
<dbReference type="AlphaFoldDB" id="A0A0G0MB35"/>
<accession>A0A0G0MB35</accession>
<organism evidence="2 3">
    <name type="scientific">Candidatus Woesebacteria bacterium GW2011_GWA1_39_12</name>
    <dbReference type="NCBI Taxonomy" id="1618549"/>
    <lineage>
        <taxon>Bacteria</taxon>
        <taxon>Candidatus Woeseibacteriota</taxon>
    </lineage>
</organism>
<feature type="domain" description="Glycosyltransferase 2-like" evidence="1">
    <location>
        <begin position="7"/>
        <end position="130"/>
    </location>
</feature>
<name>A0A0G0MB35_9BACT</name>
<gene>
    <name evidence="2" type="ORF">UT23_C0011G0031</name>
</gene>
<dbReference type="EMBL" id="LBWA01000011">
    <property type="protein sequence ID" value="KKQ97560.1"/>
    <property type="molecule type" value="Genomic_DNA"/>
</dbReference>
<evidence type="ECO:0000259" key="1">
    <source>
        <dbReference type="Pfam" id="PF00535"/>
    </source>
</evidence>
<evidence type="ECO:0000313" key="3">
    <source>
        <dbReference type="Proteomes" id="UP000034325"/>
    </source>
</evidence>